<reference evidence="1" key="1">
    <citation type="submission" date="2018-05" db="EMBL/GenBank/DDBJ databases">
        <authorList>
            <person name="Lanie J.A."/>
            <person name="Ng W.-L."/>
            <person name="Kazmierczak K.M."/>
            <person name="Andrzejewski T.M."/>
            <person name="Davidsen T.M."/>
            <person name="Wayne K.J."/>
            <person name="Tettelin H."/>
            <person name="Glass J.I."/>
            <person name="Rusch D."/>
            <person name="Podicherti R."/>
            <person name="Tsui H.-C.T."/>
            <person name="Winkler M.E."/>
        </authorList>
    </citation>
    <scope>NUCLEOTIDE SEQUENCE</scope>
</reference>
<feature type="non-terminal residue" evidence="1">
    <location>
        <position position="73"/>
    </location>
</feature>
<organism evidence="1">
    <name type="scientific">marine metagenome</name>
    <dbReference type="NCBI Taxonomy" id="408172"/>
    <lineage>
        <taxon>unclassified sequences</taxon>
        <taxon>metagenomes</taxon>
        <taxon>ecological metagenomes</taxon>
    </lineage>
</organism>
<evidence type="ECO:0000313" key="1">
    <source>
        <dbReference type="EMBL" id="SVE42122.1"/>
    </source>
</evidence>
<gene>
    <name evidence="1" type="ORF">METZ01_LOCUS494976</name>
</gene>
<accession>A0A383DCA0</accession>
<protein>
    <recommendedName>
        <fullName evidence="2">Mannose-6-phosphate isomerase type II C-terminal domain-containing protein</fullName>
    </recommendedName>
</protein>
<dbReference type="EMBL" id="UINC01216115">
    <property type="protein sequence ID" value="SVE42122.1"/>
    <property type="molecule type" value="Genomic_DNA"/>
</dbReference>
<sequence>MSKDNSFYRNRVVYKPWGYEHVVYSDSNRLAITLVRINYGHKTSLHCHPRKKTGFIILDGKALVQIGIYKSSG</sequence>
<dbReference type="InterPro" id="IPR014710">
    <property type="entry name" value="RmlC-like_jellyroll"/>
</dbReference>
<evidence type="ECO:0008006" key="2">
    <source>
        <dbReference type="Google" id="ProtNLM"/>
    </source>
</evidence>
<dbReference type="Gene3D" id="2.60.120.10">
    <property type="entry name" value="Jelly Rolls"/>
    <property type="match status" value="1"/>
</dbReference>
<name>A0A383DCA0_9ZZZZ</name>
<dbReference type="SUPFAM" id="SSF51182">
    <property type="entry name" value="RmlC-like cupins"/>
    <property type="match status" value="1"/>
</dbReference>
<proteinExistence type="predicted"/>
<dbReference type="InterPro" id="IPR011051">
    <property type="entry name" value="RmlC_Cupin_sf"/>
</dbReference>
<dbReference type="AlphaFoldDB" id="A0A383DCA0"/>